<evidence type="ECO:0000256" key="1">
    <source>
        <dbReference type="ARBA" id="ARBA00023239"/>
    </source>
</evidence>
<dbReference type="SUPFAM" id="SSF50685">
    <property type="entry name" value="Barwin-like endoglucanases"/>
    <property type="match status" value="1"/>
</dbReference>
<dbReference type="EMBL" id="FMXQ01000007">
    <property type="protein sequence ID" value="SDB46155.1"/>
    <property type="molecule type" value="Genomic_DNA"/>
</dbReference>
<dbReference type="NCBIfam" id="TIGR00413">
    <property type="entry name" value="rlpA"/>
    <property type="match status" value="1"/>
</dbReference>
<accession>A0A1G6DMW6</accession>
<keyword evidence="8" id="KW-1185">Reference proteome</keyword>
<dbReference type="HAMAP" id="MF_02071">
    <property type="entry name" value="RlpA"/>
    <property type="match status" value="1"/>
</dbReference>
<gene>
    <name evidence="3" type="primary">rlpA</name>
    <name evidence="7" type="ORF">SAMN02982931_03591</name>
</gene>
<comment type="function">
    <text evidence="3">Lytic transglycosylase with a strong preference for naked glycan strands that lack stem peptides.</text>
</comment>
<feature type="domain" description="RlpA-like protein double-psi beta-barrel" evidence="6">
    <location>
        <begin position="20"/>
        <end position="106"/>
    </location>
</feature>
<evidence type="ECO:0000313" key="8">
    <source>
        <dbReference type="Proteomes" id="UP000199071"/>
    </source>
</evidence>
<organism evidence="7 8">
    <name type="scientific">Bauldia litoralis</name>
    <dbReference type="NCBI Taxonomy" id="665467"/>
    <lineage>
        <taxon>Bacteria</taxon>
        <taxon>Pseudomonadati</taxon>
        <taxon>Pseudomonadota</taxon>
        <taxon>Alphaproteobacteria</taxon>
        <taxon>Hyphomicrobiales</taxon>
        <taxon>Kaistiaceae</taxon>
        <taxon>Bauldia</taxon>
    </lineage>
</organism>
<dbReference type="PANTHER" id="PTHR34183">
    <property type="entry name" value="ENDOLYTIC PEPTIDOGLYCAN TRANSGLYCOSYLASE RLPA"/>
    <property type="match status" value="1"/>
</dbReference>
<evidence type="ECO:0000313" key="7">
    <source>
        <dbReference type="EMBL" id="SDB46155.1"/>
    </source>
</evidence>
<feature type="region of interest" description="Disordered" evidence="5">
    <location>
        <begin position="208"/>
        <end position="234"/>
    </location>
</feature>
<protein>
    <recommendedName>
        <fullName evidence="3">Endolytic peptidoglycan transglycosylase RlpA</fullName>
        <ecNumber evidence="3">4.2.2.-</ecNumber>
    </recommendedName>
</protein>
<dbReference type="InterPro" id="IPR012997">
    <property type="entry name" value="RplA"/>
</dbReference>
<keyword evidence="2 3" id="KW-0961">Cell wall biogenesis/degradation</keyword>
<comment type="similarity">
    <text evidence="3 4">Belongs to the RlpA family.</text>
</comment>
<dbReference type="Gene3D" id="2.40.40.10">
    <property type="entry name" value="RlpA-like domain"/>
    <property type="match status" value="1"/>
</dbReference>
<dbReference type="GO" id="GO:0008932">
    <property type="term" value="F:lytic endotransglycosylase activity"/>
    <property type="evidence" value="ECO:0007669"/>
    <property type="project" value="UniProtKB-UniRule"/>
</dbReference>
<dbReference type="STRING" id="665467.SAMN02982931_03591"/>
<dbReference type="InterPro" id="IPR009009">
    <property type="entry name" value="RlpA-like_DPBB"/>
</dbReference>
<dbReference type="CDD" id="cd22268">
    <property type="entry name" value="DPBB_RlpA-like"/>
    <property type="match status" value="1"/>
</dbReference>
<keyword evidence="1 3" id="KW-0456">Lyase</keyword>
<evidence type="ECO:0000256" key="2">
    <source>
        <dbReference type="ARBA" id="ARBA00023316"/>
    </source>
</evidence>
<keyword evidence="7" id="KW-0449">Lipoprotein</keyword>
<name>A0A1G6DMW6_9HYPH</name>
<dbReference type="InterPro" id="IPR034718">
    <property type="entry name" value="RlpA"/>
</dbReference>
<dbReference type="AlphaFoldDB" id="A0A1G6DMW6"/>
<evidence type="ECO:0000256" key="5">
    <source>
        <dbReference type="SAM" id="MobiDB-lite"/>
    </source>
</evidence>
<reference evidence="7 8" key="1">
    <citation type="submission" date="2016-10" db="EMBL/GenBank/DDBJ databases">
        <authorList>
            <person name="de Groot N.N."/>
        </authorList>
    </citation>
    <scope>NUCLEOTIDE SEQUENCE [LARGE SCALE GENOMIC DNA]</scope>
    <source>
        <strain evidence="7 8">ATCC 35022</strain>
    </source>
</reference>
<dbReference type="GO" id="GO:0071555">
    <property type="term" value="P:cell wall organization"/>
    <property type="evidence" value="ECO:0007669"/>
    <property type="project" value="UniProtKB-KW"/>
</dbReference>
<evidence type="ECO:0000256" key="4">
    <source>
        <dbReference type="RuleBase" id="RU003495"/>
    </source>
</evidence>
<proteinExistence type="inferred from homology"/>
<dbReference type="PANTHER" id="PTHR34183:SF8">
    <property type="entry name" value="ENDOLYTIC PEPTIDOGLYCAN TRANSGLYCOSYLASE RLPA-RELATED"/>
    <property type="match status" value="1"/>
</dbReference>
<feature type="compositionally biased region" description="Basic and acidic residues" evidence="5">
    <location>
        <begin position="215"/>
        <end position="226"/>
    </location>
</feature>
<dbReference type="EC" id="4.2.2.-" evidence="3"/>
<dbReference type="Proteomes" id="UP000199071">
    <property type="component" value="Unassembled WGS sequence"/>
</dbReference>
<dbReference type="GO" id="GO:0000270">
    <property type="term" value="P:peptidoglycan metabolic process"/>
    <property type="evidence" value="ECO:0007669"/>
    <property type="project" value="UniProtKB-UniRule"/>
</dbReference>
<dbReference type="InterPro" id="IPR036908">
    <property type="entry name" value="RlpA-like_sf"/>
</dbReference>
<evidence type="ECO:0000256" key="3">
    <source>
        <dbReference type="HAMAP-Rule" id="MF_02071"/>
    </source>
</evidence>
<sequence length="234" mass="24686">MALGFAVAGLIGGDEAVAAQCGKAAWFDLDGITASGERADSSAMTAAHRDLPFQTRVRVENLANGKSVIVRVNDRGPYTKGRVIDVSKAAAAKLDMIRSGTARVRVTVVEGRQNVSLSGTCGPDAPAAPEIRQASLEVDLPEPRVRPESEIAAVTPDEAPAALVDDDALVVLTPESIDALPDRFADAFAPQKAELTLVAPLLEKAESTPLAPPIDPHHGVAPREDWDYLQQVPE</sequence>
<dbReference type="Pfam" id="PF03330">
    <property type="entry name" value="DPBB_1"/>
    <property type="match status" value="1"/>
</dbReference>
<evidence type="ECO:0000259" key="6">
    <source>
        <dbReference type="Pfam" id="PF03330"/>
    </source>
</evidence>